<protein>
    <recommendedName>
        <fullName evidence="4">HSP18 transcriptional regulator</fullName>
    </recommendedName>
</protein>
<evidence type="ECO:0000313" key="2">
    <source>
        <dbReference type="EMBL" id="GAA1971426.1"/>
    </source>
</evidence>
<accession>A0ABN2RM54</accession>
<keyword evidence="3" id="KW-1185">Reference proteome</keyword>
<sequence>MGHAENHPDPVAAGGFDTGAALGQITRAMHAVHTPDGASGAAPAALSANQVLAALTLLRELRTRIAGWEPELIEAARALGTSWADLAPALGVASRQAAERRYLRLRPSPDDTVSTGDQRVAAERDKRAGDKAVATWARDNAGDLRQLAGQIGALGDLGAGADADLAALRRALGGDDAADLLGPLADTRSHLTAGHPGLAEQIGDVSRRTAEVRAASDRARRPVQP</sequence>
<dbReference type="Proteomes" id="UP001499854">
    <property type="component" value="Unassembled WGS sequence"/>
</dbReference>
<feature type="region of interest" description="Disordered" evidence="1">
    <location>
        <begin position="106"/>
        <end position="128"/>
    </location>
</feature>
<dbReference type="EMBL" id="BAAAQM010000017">
    <property type="protein sequence ID" value="GAA1971426.1"/>
    <property type="molecule type" value="Genomic_DNA"/>
</dbReference>
<feature type="compositionally biased region" description="Basic and acidic residues" evidence="1">
    <location>
        <begin position="205"/>
        <end position="225"/>
    </location>
</feature>
<proteinExistence type="predicted"/>
<comment type="caution">
    <text evidence="2">The sequence shown here is derived from an EMBL/GenBank/DDBJ whole genome shotgun (WGS) entry which is preliminary data.</text>
</comment>
<gene>
    <name evidence="2" type="ORF">GCM10009838_33450</name>
</gene>
<name>A0ABN2RM54_9ACTN</name>
<evidence type="ECO:0000256" key="1">
    <source>
        <dbReference type="SAM" id="MobiDB-lite"/>
    </source>
</evidence>
<feature type="region of interest" description="Disordered" evidence="1">
    <location>
        <begin position="192"/>
        <end position="225"/>
    </location>
</feature>
<dbReference type="RefSeq" id="WP_344657949.1">
    <property type="nucleotide sequence ID" value="NZ_BAAAQM010000017.1"/>
</dbReference>
<evidence type="ECO:0008006" key="4">
    <source>
        <dbReference type="Google" id="ProtNLM"/>
    </source>
</evidence>
<evidence type="ECO:0000313" key="3">
    <source>
        <dbReference type="Proteomes" id="UP001499854"/>
    </source>
</evidence>
<organism evidence="2 3">
    <name type="scientific">Catenulispora subtropica</name>
    <dbReference type="NCBI Taxonomy" id="450798"/>
    <lineage>
        <taxon>Bacteria</taxon>
        <taxon>Bacillati</taxon>
        <taxon>Actinomycetota</taxon>
        <taxon>Actinomycetes</taxon>
        <taxon>Catenulisporales</taxon>
        <taxon>Catenulisporaceae</taxon>
        <taxon>Catenulispora</taxon>
    </lineage>
</organism>
<reference evidence="2 3" key="1">
    <citation type="journal article" date="2019" name="Int. J. Syst. Evol. Microbiol.">
        <title>The Global Catalogue of Microorganisms (GCM) 10K type strain sequencing project: providing services to taxonomists for standard genome sequencing and annotation.</title>
        <authorList>
            <consortium name="The Broad Institute Genomics Platform"/>
            <consortium name="The Broad Institute Genome Sequencing Center for Infectious Disease"/>
            <person name="Wu L."/>
            <person name="Ma J."/>
        </authorList>
    </citation>
    <scope>NUCLEOTIDE SEQUENCE [LARGE SCALE GENOMIC DNA]</scope>
    <source>
        <strain evidence="2 3">JCM 16013</strain>
    </source>
</reference>